<dbReference type="PANTHER" id="PTHR43182:SF1">
    <property type="entry name" value="COBALT-PRECORRIN-7 C(5)-METHYLTRANSFERASE"/>
    <property type="match status" value="1"/>
</dbReference>
<dbReference type="InterPro" id="IPR035996">
    <property type="entry name" value="4pyrrol_Methylase_sf"/>
</dbReference>
<gene>
    <name evidence="8" type="ORF">BDZ31_003344</name>
</gene>
<dbReference type="UniPathway" id="UPA00148"/>
<feature type="region of interest" description="Disordered" evidence="6">
    <location>
        <begin position="258"/>
        <end position="306"/>
    </location>
</feature>
<dbReference type="Gene3D" id="3.40.1010.10">
    <property type="entry name" value="Cobalt-precorrin-4 Transmethylase, Domain 1"/>
    <property type="match status" value="1"/>
</dbReference>
<keyword evidence="3 8" id="KW-0489">Methyltransferase</keyword>
<dbReference type="Gene3D" id="3.40.50.150">
    <property type="entry name" value="Vaccinia Virus protein VP39"/>
    <property type="match status" value="1"/>
</dbReference>
<dbReference type="AlphaFoldDB" id="A0A840IHU4"/>
<dbReference type="CDD" id="cd11644">
    <property type="entry name" value="Precorrin-6Y-MT"/>
    <property type="match status" value="1"/>
</dbReference>
<comment type="pathway">
    <text evidence="1">Cofactor biosynthesis; adenosylcobalamin biosynthesis.</text>
</comment>
<protein>
    <submittedName>
        <fullName evidence="8">Precorrin-6Y C5,15-methyltransferase (Decarboxylating)</fullName>
        <ecNumber evidence="8">2.1.1.132</ecNumber>
    </submittedName>
</protein>
<dbReference type="CDD" id="cd02440">
    <property type="entry name" value="AdoMet_MTases"/>
    <property type="match status" value="1"/>
</dbReference>
<dbReference type="GO" id="GO:0046025">
    <property type="term" value="F:precorrin-6Y C5,15-methyltransferase (decarboxylating) activity"/>
    <property type="evidence" value="ECO:0007669"/>
    <property type="project" value="UniProtKB-EC"/>
</dbReference>
<evidence type="ECO:0000256" key="1">
    <source>
        <dbReference type="ARBA" id="ARBA00004953"/>
    </source>
</evidence>
<evidence type="ECO:0000259" key="7">
    <source>
        <dbReference type="Pfam" id="PF00590"/>
    </source>
</evidence>
<comment type="caution">
    <text evidence="8">The sequence shown here is derived from an EMBL/GenBank/DDBJ whole genome shotgun (WGS) entry which is preliminary data.</text>
</comment>
<dbReference type="GO" id="GO:0032259">
    <property type="term" value="P:methylation"/>
    <property type="evidence" value="ECO:0007669"/>
    <property type="project" value="UniProtKB-KW"/>
</dbReference>
<dbReference type="InterPro" id="IPR012818">
    <property type="entry name" value="CbiE"/>
</dbReference>
<organism evidence="8 9">
    <name type="scientific">Conexibacter arvalis</name>
    <dbReference type="NCBI Taxonomy" id="912552"/>
    <lineage>
        <taxon>Bacteria</taxon>
        <taxon>Bacillati</taxon>
        <taxon>Actinomycetota</taxon>
        <taxon>Thermoleophilia</taxon>
        <taxon>Solirubrobacterales</taxon>
        <taxon>Conexibacteraceae</taxon>
        <taxon>Conexibacter</taxon>
    </lineage>
</organism>
<dbReference type="SUPFAM" id="SSF53335">
    <property type="entry name" value="S-adenosyl-L-methionine-dependent methyltransferases"/>
    <property type="match status" value="1"/>
</dbReference>
<name>A0A840IHU4_9ACTN</name>
<evidence type="ECO:0000256" key="5">
    <source>
        <dbReference type="ARBA" id="ARBA00022691"/>
    </source>
</evidence>
<dbReference type="Gene3D" id="3.30.950.10">
    <property type="entry name" value="Methyltransferase, Cobalt-precorrin-4 Transmethylase, Domain 2"/>
    <property type="match status" value="1"/>
</dbReference>
<evidence type="ECO:0000256" key="4">
    <source>
        <dbReference type="ARBA" id="ARBA00022679"/>
    </source>
</evidence>
<dbReference type="EMBL" id="JACHNU010000005">
    <property type="protein sequence ID" value="MBB4663743.1"/>
    <property type="molecule type" value="Genomic_DNA"/>
</dbReference>
<dbReference type="InterPro" id="IPR014008">
    <property type="entry name" value="Cbl_synth_MTase_CbiT"/>
</dbReference>
<dbReference type="NCBIfam" id="TIGR02469">
    <property type="entry name" value="CbiT"/>
    <property type="match status" value="1"/>
</dbReference>
<keyword evidence="9" id="KW-1185">Reference proteome</keyword>
<dbReference type="GO" id="GO:0008276">
    <property type="term" value="F:protein methyltransferase activity"/>
    <property type="evidence" value="ECO:0007669"/>
    <property type="project" value="InterPro"/>
</dbReference>
<evidence type="ECO:0000256" key="6">
    <source>
        <dbReference type="SAM" id="MobiDB-lite"/>
    </source>
</evidence>
<dbReference type="EC" id="2.1.1.132" evidence="8"/>
<proteinExistence type="predicted"/>
<dbReference type="PANTHER" id="PTHR43182">
    <property type="entry name" value="COBALT-PRECORRIN-6B C(15)-METHYLTRANSFERASE (DECARBOXYLATING)"/>
    <property type="match status" value="1"/>
</dbReference>
<keyword evidence="2" id="KW-0169">Cobalamin biosynthesis</keyword>
<evidence type="ECO:0000313" key="9">
    <source>
        <dbReference type="Proteomes" id="UP000585272"/>
    </source>
</evidence>
<dbReference type="Pfam" id="PF00590">
    <property type="entry name" value="TP_methylase"/>
    <property type="match status" value="1"/>
</dbReference>
<sequence length="492" mass="50031">MSAPARLTVVGIGADGIAGVGEEARAALAAAPLVVGSARQLDLLPADATSPTATRLAWPSPLEPLLDALAAGEHGDAAILASGDPMLHGIGASLARRGVRPAAVAAGAAADATPPPATAPATARAAAVAPSAAPAARAAADARRAPAILHAIPHPSAFALACARLGWAAAEVELISAVARDPAQIARALQPGRRLLVYATGTHGAAAVAGLLTEHGFGASRLVVLERLGDPERERLHDTTARAWGDREADPLHAVAVEPRADDPAAHRPLPPTGEPRADEPAAHRPLPPRPLPPTTPGLPDDAFDHDGQLTKRHVRAVTLAALAPLPGELLWDVGAGSGSIAIEWLRATAPLAAAPGRAIAFEANAERAARIERNARALGVPQLTIVHGSAPAAFADPLVTHCAPDAIFVGGGATVPGLLEEAWHALRPGGRIVVNAVTLESQARLLQARAEHGGTLAQIAISHAGAVGGFTAWRGQLPVVQWEARKEDPTP</sequence>
<dbReference type="InterPro" id="IPR050714">
    <property type="entry name" value="Cobalamin_biosynth_MTase"/>
</dbReference>
<dbReference type="Proteomes" id="UP000585272">
    <property type="component" value="Unassembled WGS sequence"/>
</dbReference>
<accession>A0A840IHU4</accession>
<dbReference type="InterPro" id="IPR014777">
    <property type="entry name" value="4pyrrole_Mease_sub1"/>
</dbReference>
<dbReference type="RefSeq" id="WP_183343476.1">
    <property type="nucleotide sequence ID" value="NZ_JACHNU010000005.1"/>
</dbReference>
<feature type="compositionally biased region" description="Pro residues" evidence="6">
    <location>
        <begin position="286"/>
        <end position="297"/>
    </location>
</feature>
<dbReference type="InterPro" id="IPR000878">
    <property type="entry name" value="4pyrrol_Mease"/>
</dbReference>
<dbReference type="InterPro" id="IPR029063">
    <property type="entry name" value="SAM-dependent_MTases_sf"/>
</dbReference>
<dbReference type="InterPro" id="IPR014776">
    <property type="entry name" value="4pyrrole_Mease_sub2"/>
</dbReference>
<keyword evidence="4 8" id="KW-0808">Transferase</keyword>
<keyword evidence="5" id="KW-0949">S-adenosyl-L-methionine</keyword>
<reference evidence="8 9" key="1">
    <citation type="submission" date="2020-08" db="EMBL/GenBank/DDBJ databases">
        <title>Genomic Encyclopedia of Archaeal and Bacterial Type Strains, Phase II (KMG-II): from individual species to whole genera.</title>
        <authorList>
            <person name="Goeker M."/>
        </authorList>
    </citation>
    <scope>NUCLEOTIDE SEQUENCE [LARGE SCALE GENOMIC DNA]</scope>
    <source>
        <strain evidence="8 9">DSM 23288</strain>
    </source>
</reference>
<feature type="domain" description="Tetrapyrrole methylase" evidence="7">
    <location>
        <begin position="140"/>
        <end position="240"/>
    </location>
</feature>
<dbReference type="GO" id="GO:0009236">
    <property type="term" value="P:cobalamin biosynthetic process"/>
    <property type="evidence" value="ECO:0007669"/>
    <property type="project" value="UniProtKB-UniPathway"/>
</dbReference>
<dbReference type="SUPFAM" id="SSF53790">
    <property type="entry name" value="Tetrapyrrole methylase"/>
    <property type="match status" value="2"/>
</dbReference>
<evidence type="ECO:0000256" key="2">
    <source>
        <dbReference type="ARBA" id="ARBA00022573"/>
    </source>
</evidence>
<evidence type="ECO:0000313" key="8">
    <source>
        <dbReference type="EMBL" id="MBB4663743.1"/>
    </source>
</evidence>
<evidence type="ECO:0000256" key="3">
    <source>
        <dbReference type="ARBA" id="ARBA00022603"/>
    </source>
</evidence>